<reference evidence="2" key="2">
    <citation type="submission" date="2017-05" db="EMBL/GenBank/DDBJ databases">
        <authorList>
            <consortium name="The Broad Institute Genomics Platform"/>
            <consortium name="The Broad Institute Genomic Center for Infectious Diseases"/>
            <person name="Earl A."/>
            <person name="Manson A."/>
            <person name="Schwartman J."/>
            <person name="Gilmore M."/>
            <person name="Abouelleil A."/>
            <person name="Cao P."/>
            <person name="Chapman S."/>
            <person name="Cusick C."/>
            <person name="Shea T."/>
            <person name="Young S."/>
            <person name="Neafsey D."/>
            <person name="Nusbaum C."/>
            <person name="Birren B."/>
        </authorList>
    </citation>
    <scope>NUCLEOTIDE SEQUENCE</scope>
    <source>
        <strain evidence="2">9D6_DIV0238</strain>
    </source>
</reference>
<evidence type="ECO:0000313" key="3">
    <source>
        <dbReference type="Proteomes" id="UP000196151"/>
    </source>
</evidence>
<accession>A0A200JD41</accession>
<dbReference type="EMBL" id="CP147246">
    <property type="protein sequence ID" value="WYJ95287.1"/>
    <property type="molecule type" value="Genomic_DNA"/>
</dbReference>
<reference evidence="2" key="3">
    <citation type="submission" date="2024-03" db="EMBL/GenBank/DDBJ databases">
        <title>The Genome Sequence of Enterococcus sp. DIV0238c.</title>
        <authorList>
            <consortium name="The Broad Institute Genomics Platform"/>
            <consortium name="The Broad Institute Microbial Omics Core"/>
            <consortium name="The Broad Institute Genomic Center for Infectious Diseases"/>
            <person name="Earl A."/>
            <person name="Manson A."/>
            <person name="Gilmore M."/>
            <person name="Schwartman J."/>
            <person name="Shea T."/>
            <person name="Abouelleil A."/>
            <person name="Cao P."/>
            <person name="Chapman S."/>
            <person name="Cusick C."/>
            <person name="Young S."/>
            <person name="Neafsey D."/>
            <person name="Nusbaum C."/>
            <person name="Birren B."/>
        </authorList>
    </citation>
    <scope>NUCLEOTIDE SEQUENCE</scope>
    <source>
        <strain evidence="2">9D6_DIV0238</strain>
    </source>
</reference>
<dbReference type="Proteomes" id="UP000196151">
    <property type="component" value="Chromosome"/>
</dbReference>
<name>A0A200JD41_9ENTE</name>
<dbReference type="PANTHER" id="PTHR40658">
    <property type="match status" value="1"/>
</dbReference>
<dbReference type="InterPro" id="IPR034660">
    <property type="entry name" value="DinB/YfiT-like"/>
</dbReference>
<dbReference type="Gene3D" id="1.20.120.450">
    <property type="entry name" value="dinb family like domain"/>
    <property type="match status" value="1"/>
</dbReference>
<dbReference type="InterPro" id="IPR012550">
    <property type="entry name" value="DUF1706"/>
</dbReference>
<dbReference type="OrthoDB" id="9786621at2"/>
<dbReference type="RefSeq" id="WP_087639452.1">
    <property type="nucleotide sequence ID" value="NZ_CP147246.1"/>
</dbReference>
<evidence type="ECO:0000313" key="2">
    <source>
        <dbReference type="EMBL" id="WYJ95287.1"/>
    </source>
</evidence>
<dbReference type="Pfam" id="PF08020">
    <property type="entry name" value="DUF1706"/>
    <property type="match status" value="1"/>
</dbReference>
<gene>
    <name evidence="1" type="ORF">A5889_000234</name>
    <name evidence="2" type="ORF">A5889_002835</name>
</gene>
<dbReference type="EMBL" id="NIBQ01000001">
    <property type="protein sequence ID" value="OUZ34759.1"/>
    <property type="molecule type" value="Genomic_DNA"/>
</dbReference>
<evidence type="ECO:0008006" key="4">
    <source>
        <dbReference type="Google" id="ProtNLM"/>
    </source>
</evidence>
<sequence>MPRPTTKIDLITTADEQFSKLWQLIDSMSAEKQNASFVFSETFLEKRKEAHWQRDKNLRDVLIHLYEWHQLLLNWVDSNQNGETKPFIPTPYNWRTYGKLNEEFIEKHQNTSLNEAKELLKNSHAEVLKMIETFTNEELFAKNTLPWTGTSTLGSYCVSATSSHYEWAIKKIKQHIKS</sequence>
<dbReference type="AlphaFoldDB" id="A0A200JD41"/>
<evidence type="ECO:0000313" key="1">
    <source>
        <dbReference type="EMBL" id="OUZ34759.1"/>
    </source>
</evidence>
<reference evidence="1" key="1">
    <citation type="submission" date="2017-05" db="EMBL/GenBank/DDBJ databases">
        <title>The Genome Sequence of Enterococcus sp. 9D6_DIV0238.</title>
        <authorList>
            <consortium name="The Broad Institute Genomics Platform"/>
            <consortium name="The Broad Institute Genomic Center for Infectious Diseases"/>
            <person name="Earl A."/>
            <person name="Manson A."/>
            <person name="Schwartman J."/>
            <person name="Gilmore M."/>
            <person name="Abouelleil A."/>
            <person name="Cao P."/>
            <person name="Chapman S."/>
            <person name="Cusick C."/>
            <person name="Shea T."/>
            <person name="Young S."/>
            <person name="Neafsey D."/>
            <person name="Nusbaum C."/>
            <person name="Birren B."/>
        </authorList>
    </citation>
    <scope>NUCLEOTIDE SEQUENCE [LARGE SCALE GENOMIC DNA]</scope>
    <source>
        <strain evidence="1">9D6_DIV0238</strain>
    </source>
</reference>
<protein>
    <recommendedName>
        <fullName evidence="4">DinB-like domain-containing protein</fullName>
    </recommendedName>
</protein>
<keyword evidence="3" id="KW-1185">Reference proteome</keyword>
<proteinExistence type="predicted"/>
<organism evidence="1">
    <name type="scientific">Candidatus Enterococcus dunnyi</name>
    <dbReference type="NCBI Taxonomy" id="1834192"/>
    <lineage>
        <taxon>Bacteria</taxon>
        <taxon>Bacillati</taxon>
        <taxon>Bacillota</taxon>
        <taxon>Bacilli</taxon>
        <taxon>Lactobacillales</taxon>
        <taxon>Enterococcaceae</taxon>
        <taxon>Enterococcus</taxon>
    </lineage>
</organism>
<dbReference type="PIRSF" id="PIRSF031551">
    <property type="entry name" value="DUF1706"/>
    <property type="match status" value="1"/>
</dbReference>
<dbReference type="PANTHER" id="PTHR40658:SF4">
    <property type="entry name" value="HYPOTHETICAL CYTOSOLIC PROTEIN"/>
    <property type="match status" value="1"/>
</dbReference>